<dbReference type="Gene3D" id="3.40.50.10490">
    <property type="entry name" value="Glucose-6-phosphate isomerase like protein, domain 1"/>
    <property type="match status" value="1"/>
</dbReference>
<organism evidence="3 4">
    <name type="scientific">Thermaerobacillus caldiproteolyticus</name>
    <dbReference type="NCBI Taxonomy" id="247480"/>
    <lineage>
        <taxon>Bacteria</taxon>
        <taxon>Bacillati</taxon>
        <taxon>Bacillota</taxon>
        <taxon>Bacilli</taxon>
        <taxon>Bacillales</taxon>
        <taxon>Anoxybacillaceae</taxon>
        <taxon>Thermaerobacillus</taxon>
    </lineage>
</organism>
<name>A0A7W0BZT4_9BACL</name>
<dbReference type="InterPro" id="IPR046348">
    <property type="entry name" value="SIS_dom_sf"/>
</dbReference>
<dbReference type="AlphaFoldDB" id="A0A7W0BZT4"/>
<keyword evidence="1" id="KW-0812">Transmembrane</keyword>
<proteinExistence type="predicted"/>
<reference evidence="3 4" key="1">
    <citation type="submission" date="2020-07" db="EMBL/GenBank/DDBJ databases">
        <title>Genomic Encyclopedia of Type Strains, Phase IV (KMG-IV): sequencing the most valuable type-strain genomes for metagenomic binning, comparative biology and taxonomic classification.</title>
        <authorList>
            <person name="Goeker M."/>
        </authorList>
    </citation>
    <scope>NUCLEOTIDE SEQUENCE [LARGE SCALE GENOMIC DNA]</scope>
    <source>
        <strain evidence="3 4">DSM 15730</strain>
    </source>
</reference>
<protein>
    <submittedName>
        <fullName evidence="3">Putative phosphosugar-binding protein</fullName>
    </submittedName>
</protein>
<accession>A0A7W0BZT4</accession>
<sequence length="178" mass="19907">MKIFVTQLTGYLQKIAEKEEMSIEDGARLLAQAIIGEGRILLHGFEEMEAVVVEATKGQEKLPKVERLMQHGRIRDDIDETDCILLITRFSNDEKAIEVATHVKEKGSQIVAISAVVHDEGASLADVADVHIDSKLIKPLIPKDDGTRFGFPAVITALFAYYCLFFTISEILEEYEEI</sequence>
<dbReference type="Pfam" id="PF10740">
    <property type="entry name" value="DUF2529"/>
    <property type="match status" value="1"/>
</dbReference>
<dbReference type="SUPFAM" id="SSF53697">
    <property type="entry name" value="SIS domain"/>
    <property type="match status" value="1"/>
</dbReference>
<dbReference type="InterPro" id="IPR019676">
    <property type="entry name" value="DUF2529"/>
</dbReference>
<feature type="domain" description="DUF2529" evidence="2">
    <location>
        <begin position="1"/>
        <end position="172"/>
    </location>
</feature>
<comment type="caution">
    <text evidence="3">The sequence shown here is derived from an EMBL/GenBank/DDBJ whole genome shotgun (WGS) entry which is preliminary data.</text>
</comment>
<evidence type="ECO:0000313" key="3">
    <source>
        <dbReference type="EMBL" id="MBA2874449.1"/>
    </source>
</evidence>
<dbReference type="Proteomes" id="UP000523087">
    <property type="component" value="Unassembled WGS sequence"/>
</dbReference>
<dbReference type="RefSeq" id="WP_181555364.1">
    <property type="nucleotide sequence ID" value="NZ_CP064060.1"/>
</dbReference>
<evidence type="ECO:0000259" key="2">
    <source>
        <dbReference type="Pfam" id="PF10740"/>
    </source>
</evidence>
<keyword evidence="1" id="KW-0472">Membrane</keyword>
<evidence type="ECO:0000313" key="4">
    <source>
        <dbReference type="Proteomes" id="UP000523087"/>
    </source>
</evidence>
<keyword evidence="4" id="KW-1185">Reference proteome</keyword>
<gene>
    <name evidence="3" type="ORF">HNR31_001219</name>
</gene>
<feature type="transmembrane region" description="Helical" evidence="1">
    <location>
        <begin position="149"/>
        <end position="168"/>
    </location>
</feature>
<dbReference type="GO" id="GO:1901135">
    <property type="term" value="P:carbohydrate derivative metabolic process"/>
    <property type="evidence" value="ECO:0007669"/>
    <property type="project" value="InterPro"/>
</dbReference>
<keyword evidence="1" id="KW-1133">Transmembrane helix</keyword>
<dbReference type="EMBL" id="JACDUT010000003">
    <property type="protein sequence ID" value="MBA2874449.1"/>
    <property type="molecule type" value="Genomic_DNA"/>
</dbReference>
<evidence type="ECO:0000256" key="1">
    <source>
        <dbReference type="SAM" id="Phobius"/>
    </source>
</evidence>
<dbReference type="GO" id="GO:0097367">
    <property type="term" value="F:carbohydrate derivative binding"/>
    <property type="evidence" value="ECO:0007669"/>
    <property type="project" value="InterPro"/>
</dbReference>